<dbReference type="Proteomes" id="UP000050761">
    <property type="component" value="Unassembled WGS sequence"/>
</dbReference>
<sequence>LSASLVASNSVDVPKDSRIPEQRLKKMRETDRLAQIHKVTLSPPVQLFESLFSCVRCVRNHYRLKRATAVETLLFSRILTSTSAVENAPCFIVYKALSISMDKRIKDGVTQSLLGCASAFYFYGMSWRRHECVFGHAMTCGGQPMNKSALYPSQTSLVPIHRPRRDGRLGWPGQETRTRNMVSGARDSRASSDCATRAPISMRYR</sequence>
<organism evidence="2 3">
    <name type="scientific">Heligmosomoides polygyrus</name>
    <name type="common">Parasitic roundworm</name>
    <dbReference type="NCBI Taxonomy" id="6339"/>
    <lineage>
        <taxon>Eukaryota</taxon>
        <taxon>Metazoa</taxon>
        <taxon>Ecdysozoa</taxon>
        <taxon>Nematoda</taxon>
        <taxon>Chromadorea</taxon>
        <taxon>Rhabditida</taxon>
        <taxon>Rhabditina</taxon>
        <taxon>Rhabditomorpha</taxon>
        <taxon>Strongyloidea</taxon>
        <taxon>Heligmosomidae</taxon>
        <taxon>Heligmosomoides</taxon>
    </lineage>
</organism>
<protein>
    <submittedName>
        <fullName evidence="3">Secreted protein</fullName>
    </submittedName>
</protein>
<reference evidence="3" key="1">
    <citation type="submission" date="2019-09" db="UniProtKB">
        <authorList>
            <consortium name="WormBaseParasite"/>
        </authorList>
    </citation>
    <scope>IDENTIFICATION</scope>
</reference>
<evidence type="ECO:0000256" key="1">
    <source>
        <dbReference type="SAM" id="MobiDB-lite"/>
    </source>
</evidence>
<accession>A0A183GHV5</accession>
<dbReference type="WBParaSite" id="HPBE_0002217101-mRNA-1">
    <property type="protein sequence ID" value="HPBE_0002217101-mRNA-1"/>
    <property type="gene ID" value="HPBE_0002217101"/>
</dbReference>
<evidence type="ECO:0000313" key="3">
    <source>
        <dbReference type="WBParaSite" id="HPBE_0002217101-mRNA-1"/>
    </source>
</evidence>
<feature type="region of interest" description="Disordered" evidence="1">
    <location>
        <begin position="164"/>
        <end position="205"/>
    </location>
</feature>
<evidence type="ECO:0000313" key="2">
    <source>
        <dbReference type="Proteomes" id="UP000050761"/>
    </source>
</evidence>
<name>A0A183GHV5_HELPZ</name>
<proteinExistence type="predicted"/>
<keyword evidence="2" id="KW-1185">Reference proteome</keyword>
<dbReference type="AlphaFoldDB" id="A0A183GHV5"/>